<dbReference type="RefSeq" id="WP_188585514.1">
    <property type="nucleotide sequence ID" value="NZ_BMGC01000005.1"/>
</dbReference>
<dbReference type="EMBL" id="BMGC01000005">
    <property type="protein sequence ID" value="GGB23864.1"/>
    <property type="molecule type" value="Genomic_DNA"/>
</dbReference>
<organism evidence="4 5">
    <name type="scientific">Gordonia jinhuaensis</name>
    <dbReference type="NCBI Taxonomy" id="1517702"/>
    <lineage>
        <taxon>Bacteria</taxon>
        <taxon>Bacillati</taxon>
        <taxon>Actinomycetota</taxon>
        <taxon>Actinomycetes</taxon>
        <taxon>Mycobacteriales</taxon>
        <taxon>Gordoniaceae</taxon>
        <taxon>Gordonia</taxon>
    </lineage>
</organism>
<dbReference type="SUPFAM" id="SSF51412">
    <property type="entry name" value="Inosine monophosphate dehydrogenase (IMPDH)"/>
    <property type="match status" value="1"/>
</dbReference>
<evidence type="ECO:0000313" key="4">
    <source>
        <dbReference type="EMBL" id="GGB23864.1"/>
    </source>
</evidence>
<dbReference type="InterPro" id="IPR013785">
    <property type="entry name" value="Aldolase_TIM"/>
</dbReference>
<evidence type="ECO:0000256" key="1">
    <source>
        <dbReference type="ARBA" id="ARBA00022630"/>
    </source>
</evidence>
<dbReference type="PANTHER" id="PTHR32332">
    <property type="entry name" value="2-NITROPROPANE DIOXYGENASE"/>
    <property type="match status" value="1"/>
</dbReference>
<keyword evidence="4" id="KW-0503">Monooxygenase</keyword>
<evidence type="ECO:0000313" key="5">
    <source>
        <dbReference type="Proteomes" id="UP000621454"/>
    </source>
</evidence>
<keyword evidence="2" id="KW-0288">FMN</keyword>
<evidence type="ECO:0000256" key="2">
    <source>
        <dbReference type="ARBA" id="ARBA00022643"/>
    </source>
</evidence>
<dbReference type="InterPro" id="IPR004136">
    <property type="entry name" value="NMO"/>
</dbReference>
<sequence>MATPICRQLGIDLPLFAFTHCRDVVVAVSKAGGIGVLGAAKFSPEELDQELTWIDEHIGGRPYGVDILAPATFEGQGTHTDADELRARIPQQHRAFVSDLLAEHGISSAPSDTTRPLVEDGLGERLLEVAFAHPIALVANALGVPPDYMLREAKKSGIPVAALVGAKEHAIKQARAGVDIIVAQGSEAGGHCGEVSTMVLVPEVVDAVAEIADIPVLAAGGIVTGRQMAASIALGAQGVWTGSVWLTTEEAETAPATVAKFLAATSRDTVRSKARTGKYSRQLRSAWTDAWESPNAPSPLPMPLQGLLSEPALRHVDVVAERGEAGARELATYWVGQGVGMMTKVSSAADVVYDFAEDFADAVERTNAAVADEQPVGAGELNR</sequence>
<dbReference type="GO" id="GO:0018580">
    <property type="term" value="F:nitronate monooxygenase activity"/>
    <property type="evidence" value="ECO:0007669"/>
    <property type="project" value="InterPro"/>
</dbReference>
<accession>A0A916SYX5</accession>
<evidence type="ECO:0000256" key="3">
    <source>
        <dbReference type="ARBA" id="ARBA00023002"/>
    </source>
</evidence>
<keyword evidence="5" id="KW-1185">Reference proteome</keyword>
<dbReference type="Pfam" id="PF03060">
    <property type="entry name" value="NMO"/>
    <property type="match status" value="1"/>
</dbReference>
<dbReference type="AlphaFoldDB" id="A0A916SYX5"/>
<reference evidence="4" key="2">
    <citation type="submission" date="2020-09" db="EMBL/GenBank/DDBJ databases">
        <authorList>
            <person name="Sun Q."/>
            <person name="Zhou Y."/>
        </authorList>
    </citation>
    <scope>NUCLEOTIDE SEQUENCE</scope>
    <source>
        <strain evidence="4">CGMCC 1.12827</strain>
    </source>
</reference>
<name>A0A916SYX5_9ACTN</name>
<gene>
    <name evidence="4" type="ORF">GCM10011489_10170</name>
</gene>
<dbReference type="Gene3D" id="3.20.20.70">
    <property type="entry name" value="Aldolase class I"/>
    <property type="match status" value="1"/>
</dbReference>
<keyword evidence="1" id="KW-0285">Flavoprotein</keyword>
<proteinExistence type="predicted"/>
<protein>
    <submittedName>
        <fullName evidence="4">Monooxygenase</fullName>
    </submittedName>
</protein>
<dbReference type="CDD" id="cd04730">
    <property type="entry name" value="NPD_like"/>
    <property type="match status" value="1"/>
</dbReference>
<dbReference type="Proteomes" id="UP000621454">
    <property type="component" value="Unassembled WGS sequence"/>
</dbReference>
<reference evidence="4" key="1">
    <citation type="journal article" date="2014" name="Int. J. Syst. Evol. Microbiol.">
        <title>Complete genome sequence of Corynebacterium casei LMG S-19264T (=DSM 44701T), isolated from a smear-ripened cheese.</title>
        <authorList>
            <consortium name="US DOE Joint Genome Institute (JGI-PGF)"/>
            <person name="Walter F."/>
            <person name="Albersmeier A."/>
            <person name="Kalinowski J."/>
            <person name="Ruckert C."/>
        </authorList>
    </citation>
    <scope>NUCLEOTIDE SEQUENCE</scope>
    <source>
        <strain evidence="4">CGMCC 1.12827</strain>
    </source>
</reference>
<comment type="caution">
    <text evidence="4">The sequence shown here is derived from an EMBL/GenBank/DDBJ whole genome shotgun (WGS) entry which is preliminary data.</text>
</comment>
<keyword evidence="3" id="KW-0560">Oxidoreductase</keyword>
<dbReference type="PANTHER" id="PTHR32332:SF38">
    <property type="entry name" value="MONOOXYGENASE RV1533-RELATED"/>
    <property type="match status" value="1"/>
</dbReference>